<dbReference type="Proteomes" id="UP001165122">
    <property type="component" value="Unassembled WGS sequence"/>
</dbReference>
<keyword evidence="3" id="KW-0732">Signal</keyword>
<accession>A0A9W7F1K7</accession>
<feature type="signal peptide" evidence="3">
    <location>
        <begin position="1"/>
        <end position="29"/>
    </location>
</feature>
<dbReference type="AlphaFoldDB" id="A0A9W7F1K7"/>
<proteinExistence type="predicted"/>
<dbReference type="PROSITE" id="PS50005">
    <property type="entry name" value="TPR"/>
    <property type="match status" value="1"/>
</dbReference>
<dbReference type="EMBL" id="BRXW01000015">
    <property type="protein sequence ID" value="GMH99738.1"/>
    <property type="molecule type" value="Genomic_DNA"/>
</dbReference>
<evidence type="ECO:0000256" key="1">
    <source>
        <dbReference type="PROSITE-ProRule" id="PRU00339"/>
    </source>
</evidence>
<keyword evidence="5" id="KW-1185">Reference proteome</keyword>
<dbReference type="PANTHER" id="PTHR44998">
    <property type="match status" value="1"/>
</dbReference>
<organism evidence="4 5">
    <name type="scientific">Triparma laevis f. longispina</name>
    <dbReference type="NCBI Taxonomy" id="1714387"/>
    <lineage>
        <taxon>Eukaryota</taxon>
        <taxon>Sar</taxon>
        <taxon>Stramenopiles</taxon>
        <taxon>Ochrophyta</taxon>
        <taxon>Bolidophyceae</taxon>
        <taxon>Parmales</taxon>
        <taxon>Triparmaceae</taxon>
        <taxon>Triparma</taxon>
    </lineage>
</organism>
<dbReference type="Gene3D" id="3.40.50.2000">
    <property type="entry name" value="Glycogen Phosphorylase B"/>
    <property type="match status" value="1"/>
</dbReference>
<dbReference type="Gene3D" id="3.40.50.11380">
    <property type="match status" value="1"/>
</dbReference>
<protein>
    <recommendedName>
        <fullName evidence="6">O-GlcNAc transferase C-terminal domain-containing protein</fullName>
    </recommendedName>
</protein>
<evidence type="ECO:0000256" key="3">
    <source>
        <dbReference type="SAM" id="SignalP"/>
    </source>
</evidence>
<dbReference type="InterPro" id="IPR019734">
    <property type="entry name" value="TPR_rpt"/>
</dbReference>
<sequence>MTYPLFTPCSFPPNLLLLLAFLLLPPTLSLPPSPPLNTTKSSPPPHPKHMTSLFSPQPPTKLSSFSFHFGIGTSSGLPPGCHSRDVSLFKSNSFHTFSNIIDDLTSRNVELPDHVLRIFGREEPALNSMKRKAERGDTPTKTSYLYSLSGNTLTQLSMNLQTVQCIMTTSTQTRSSVAESQITAADVYKGLTLLGCLSVLVGGIDYSRGILSDCWRILKEVEGDLTETTTHYEAEVYTLMRLGEMAAFQNDLEAALTFYQFAADIEPENTPLELLDAISGILLATGKIEMFVDSAKEAQSRMFENLKNVTASLNEVSTTFLVGDKFWPELGSDLSDDLCEEMVNMYLEKMVTTPNLPPTARSLELHGMIHRCLNGVLKGSKELPSDLHFRLGRNLQKRGYTEEARHHLRVSSSPFIKNADMHEVYTRLTLPHVFDSFKSQALLQSKFTYELKQLADNAQRTKNCEVIKNNFDVLPLIRFADDGVMEEMAFGGDLLELGGARDLYSYVSQMFFNVCPELHATRLLVNNNDNNPNPNPTRSPKKVRIAVVSAKLHNHETLKNHGQLIKHLAVAPEVELFVASYPTMKDHATSRIMREIQGQATVINLQTSNSVERLLGASLDVILYLDLPVDARTYGLAHQRLAPVQAAMYGHHTYSSGIEDVVDYMILPEDCVMGEANPTQTTNQYTEQAVMIEGFFVTKESPLYGDGENGTAGDPDRSPFSNKETLMETFMIPSNANIYVVPASIPHLSPSFDSAIKEILRADPDGFVILGVRELSLGSEGLQPFHYFVKDDLMQHSFPPVWVEKLKVRMKKKIAGGKRGGGLWRRVRFMSSSLQSDDYVAVLKGADVILDTFPFGNFLPSVAGLTLGTPVVTLASEQRKASGRLTKSFYVHANMTDCCSVNSLDEYVELSVRLANDEKWRGEVVEEIQRGVEEEGRREGGEGGYYNGVTEFLVSAGKVGQA</sequence>
<dbReference type="GO" id="GO:0006493">
    <property type="term" value="P:protein O-linked glycosylation"/>
    <property type="evidence" value="ECO:0007669"/>
    <property type="project" value="TreeGrafter"/>
</dbReference>
<dbReference type="GO" id="GO:0016757">
    <property type="term" value="F:glycosyltransferase activity"/>
    <property type="evidence" value="ECO:0007669"/>
    <property type="project" value="TreeGrafter"/>
</dbReference>
<reference evidence="5" key="1">
    <citation type="journal article" date="2023" name="Commun. Biol.">
        <title>Genome analysis of Parmales, the sister group of diatoms, reveals the evolutionary specialization of diatoms from phago-mixotrophs to photoautotrophs.</title>
        <authorList>
            <person name="Ban H."/>
            <person name="Sato S."/>
            <person name="Yoshikawa S."/>
            <person name="Yamada K."/>
            <person name="Nakamura Y."/>
            <person name="Ichinomiya M."/>
            <person name="Sato N."/>
            <person name="Blanc-Mathieu R."/>
            <person name="Endo H."/>
            <person name="Kuwata A."/>
            <person name="Ogata H."/>
        </authorList>
    </citation>
    <scope>NUCLEOTIDE SEQUENCE [LARGE SCALE GENOMIC DNA]</scope>
    <source>
        <strain evidence="5">NIES 3700</strain>
    </source>
</reference>
<evidence type="ECO:0008006" key="6">
    <source>
        <dbReference type="Google" id="ProtNLM"/>
    </source>
</evidence>
<gene>
    <name evidence="4" type="ORF">TrLO_g9583</name>
</gene>
<evidence type="ECO:0000256" key="2">
    <source>
        <dbReference type="SAM" id="MobiDB-lite"/>
    </source>
</evidence>
<comment type="caution">
    <text evidence="4">The sequence shown here is derived from an EMBL/GenBank/DDBJ whole genome shotgun (WGS) entry which is preliminary data.</text>
</comment>
<keyword evidence="1" id="KW-0802">TPR repeat</keyword>
<evidence type="ECO:0000313" key="4">
    <source>
        <dbReference type="EMBL" id="GMH99738.1"/>
    </source>
</evidence>
<evidence type="ECO:0000313" key="5">
    <source>
        <dbReference type="Proteomes" id="UP001165122"/>
    </source>
</evidence>
<feature type="repeat" description="TPR" evidence="1">
    <location>
        <begin position="236"/>
        <end position="269"/>
    </location>
</feature>
<dbReference type="PANTHER" id="PTHR44998:SF1">
    <property type="entry name" value="UDP-N-ACETYLGLUCOSAMINE--PEPTIDE N-ACETYLGLUCOSAMINYLTRANSFERASE 110 KDA SUBUNIT"/>
    <property type="match status" value="1"/>
</dbReference>
<dbReference type="OrthoDB" id="191442at2759"/>
<feature type="chain" id="PRO_5040771253" description="O-GlcNAc transferase C-terminal domain-containing protein" evidence="3">
    <location>
        <begin position="30"/>
        <end position="962"/>
    </location>
</feature>
<name>A0A9W7F1K7_9STRA</name>
<feature type="region of interest" description="Disordered" evidence="2">
    <location>
        <begin position="33"/>
        <end position="56"/>
    </location>
</feature>